<proteinExistence type="predicted"/>
<protein>
    <submittedName>
        <fullName evidence="1">Uncharacterized protein</fullName>
    </submittedName>
</protein>
<comment type="caution">
    <text evidence="1">The sequence shown here is derived from an EMBL/GenBank/DDBJ whole genome shotgun (WGS) entry which is preliminary data.</text>
</comment>
<evidence type="ECO:0000313" key="2">
    <source>
        <dbReference type="Proteomes" id="UP000190906"/>
    </source>
</evidence>
<name>A0A1S9T6R3_BACCE</name>
<dbReference type="Proteomes" id="UP000190906">
    <property type="component" value="Unassembled WGS sequence"/>
</dbReference>
<reference evidence="1 2" key="1">
    <citation type="submission" date="2017-01" db="EMBL/GenBank/DDBJ databases">
        <title>Bacillus cereus isolates.</title>
        <authorList>
            <person name="Beno S.M."/>
        </authorList>
    </citation>
    <scope>NUCLEOTIDE SEQUENCE [LARGE SCALE GENOMIC DNA]</scope>
    <source>
        <strain evidence="1 2">FSL H8-0485</strain>
    </source>
</reference>
<accession>A0A1S9T6R3</accession>
<evidence type="ECO:0000313" key="1">
    <source>
        <dbReference type="EMBL" id="OOR05592.1"/>
    </source>
</evidence>
<dbReference type="EMBL" id="MUAJ01000082">
    <property type="protein sequence ID" value="OOR05592.1"/>
    <property type="molecule type" value="Genomic_DNA"/>
</dbReference>
<sequence length="63" mass="7330">MNGKKMKRVLNVVFLQEMKSFNKVFHVIIEKDVYTRKTAPALAGEAVFHNKVGTNHLYILYTF</sequence>
<organism evidence="1 2">
    <name type="scientific">Bacillus cereus</name>
    <dbReference type="NCBI Taxonomy" id="1396"/>
    <lineage>
        <taxon>Bacteria</taxon>
        <taxon>Bacillati</taxon>
        <taxon>Bacillota</taxon>
        <taxon>Bacilli</taxon>
        <taxon>Bacillales</taxon>
        <taxon>Bacillaceae</taxon>
        <taxon>Bacillus</taxon>
        <taxon>Bacillus cereus group</taxon>
    </lineage>
</organism>
<dbReference type="AlphaFoldDB" id="A0A1S9T6R3"/>
<gene>
    <name evidence="1" type="ORF">BW897_31275</name>
</gene>